<evidence type="ECO:0008006" key="4">
    <source>
        <dbReference type="Google" id="ProtNLM"/>
    </source>
</evidence>
<proteinExistence type="predicted"/>
<evidence type="ECO:0000313" key="3">
    <source>
        <dbReference type="Proteomes" id="UP000319576"/>
    </source>
</evidence>
<keyword evidence="1" id="KW-0472">Membrane</keyword>
<feature type="transmembrane region" description="Helical" evidence="1">
    <location>
        <begin position="21"/>
        <end position="43"/>
    </location>
</feature>
<dbReference type="EMBL" id="CP036273">
    <property type="protein sequence ID" value="QDU20149.1"/>
    <property type="molecule type" value="Genomic_DNA"/>
</dbReference>
<protein>
    <recommendedName>
        <fullName evidence="4">DUF2752 domain-containing protein</fullName>
    </recommendedName>
</protein>
<feature type="transmembrane region" description="Helical" evidence="1">
    <location>
        <begin position="98"/>
        <end position="122"/>
    </location>
</feature>
<gene>
    <name evidence="2" type="ORF">ETAA1_20930</name>
</gene>
<keyword evidence="3" id="KW-1185">Reference proteome</keyword>
<evidence type="ECO:0000256" key="1">
    <source>
        <dbReference type="SAM" id="Phobius"/>
    </source>
</evidence>
<name>A0A517XRM1_9BACT</name>
<feature type="transmembrane region" description="Helical" evidence="1">
    <location>
        <begin position="134"/>
        <end position="156"/>
    </location>
</feature>
<reference evidence="2 3" key="1">
    <citation type="submission" date="2019-02" db="EMBL/GenBank/DDBJ databases">
        <title>Deep-cultivation of Planctomycetes and their phenomic and genomic characterization uncovers novel biology.</title>
        <authorList>
            <person name="Wiegand S."/>
            <person name="Jogler M."/>
            <person name="Boedeker C."/>
            <person name="Pinto D."/>
            <person name="Vollmers J."/>
            <person name="Rivas-Marin E."/>
            <person name="Kohn T."/>
            <person name="Peeters S.H."/>
            <person name="Heuer A."/>
            <person name="Rast P."/>
            <person name="Oberbeckmann S."/>
            <person name="Bunk B."/>
            <person name="Jeske O."/>
            <person name="Meyerdierks A."/>
            <person name="Storesund J.E."/>
            <person name="Kallscheuer N."/>
            <person name="Luecker S."/>
            <person name="Lage O.M."/>
            <person name="Pohl T."/>
            <person name="Merkel B.J."/>
            <person name="Hornburger P."/>
            <person name="Mueller R.-W."/>
            <person name="Bruemmer F."/>
            <person name="Labrenz M."/>
            <person name="Spormann A.M."/>
            <person name="Op den Camp H."/>
            <person name="Overmann J."/>
            <person name="Amann R."/>
            <person name="Jetten M.S.M."/>
            <person name="Mascher T."/>
            <person name="Medema M.H."/>
            <person name="Devos D.P."/>
            <person name="Kaster A.-K."/>
            <person name="Ovreas L."/>
            <person name="Rohde M."/>
            <person name="Galperin M.Y."/>
            <person name="Jogler C."/>
        </authorList>
    </citation>
    <scope>NUCLEOTIDE SEQUENCE [LARGE SCALE GENOMIC DNA]</scope>
    <source>
        <strain evidence="2 3">ETA_A1</strain>
    </source>
</reference>
<evidence type="ECO:0000313" key="2">
    <source>
        <dbReference type="EMBL" id="QDU20149.1"/>
    </source>
</evidence>
<dbReference type="AlphaFoldDB" id="A0A517XRM1"/>
<dbReference type="Pfam" id="PF10825">
    <property type="entry name" value="DUF2752"/>
    <property type="match status" value="1"/>
</dbReference>
<dbReference type="InterPro" id="IPR021215">
    <property type="entry name" value="DUF2752"/>
</dbReference>
<accession>A0A517XRM1</accession>
<keyword evidence="1" id="KW-0812">Transmembrane</keyword>
<sequence length="157" mass="16407">MPPESIPLAVPVRPDPRLTRGVRVGLAAVAVTLAVVFGVAAYLNPYGPDGAARTMATHTQLGLPPCNMVSLTGKPCPTCGMTTSFALLVRGDVRASLAANWVGTVTALGWAALLVWSVASLFAGRMLFVRRGELALTLLVAAFLVLALGRWAVILLD</sequence>
<dbReference type="Proteomes" id="UP000319576">
    <property type="component" value="Chromosome"/>
</dbReference>
<dbReference type="KEGG" id="uli:ETAA1_20930"/>
<organism evidence="2 3">
    <name type="scientific">Urbifossiella limnaea</name>
    <dbReference type="NCBI Taxonomy" id="2528023"/>
    <lineage>
        <taxon>Bacteria</taxon>
        <taxon>Pseudomonadati</taxon>
        <taxon>Planctomycetota</taxon>
        <taxon>Planctomycetia</taxon>
        <taxon>Gemmatales</taxon>
        <taxon>Gemmataceae</taxon>
        <taxon>Urbifossiella</taxon>
    </lineage>
</organism>
<keyword evidence="1" id="KW-1133">Transmembrane helix</keyword>